<proteinExistence type="predicted"/>
<evidence type="ECO:0000313" key="1">
    <source>
        <dbReference type="EMBL" id="CNF81316.1"/>
    </source>
</evidence>
<protein>
    <submittedName>
        <fullName evidence="1">Uncharacterized protein</fullName>
    </submittedName>
</protein>
<name>A0A0T9M9H4_YERIN</name>
<organism evidence="1 2">
    <name type="scientific">Yersinia intermedia</name>
    <dbReference type="NCBI Taxonomy" id="631"/>
    <lineage>
        <taxon>Bacteria</taxon>
        <taxon>Pseudomonadati</taxon>
        <taxon>Pseudomonadota</taxon>
        <taxon>Gammaproteobacteria</taxon>
        <taxon>Enterobacterales</taxon>
        <taxon>Yersiniaceae</taxon>
        <taxon>Yersinia</taxon>
    </lineage>
</organism>
<dbReference type="KEGG" id="yin:CH53_2635"/>
<sequence length="36" mass="4198">MIVLKKNDVAWKEIGFINEKKFIVTAGVNRRIRRPG</sequence>
<evidence type="ECO:0000313" key="2">
    <source>
        <dbReference type="Proteomes" id="UP000038750"/>
    </source>
</evidence>
<dbReference type="AlphaFoldDB" id="A0A0T9M9H4"/>
<dbReference type="Proteomes" id="UP000038750">
    <property type="component" value="Unassembled WGS sequence"/>
</dbReference>
<accession>A0A0T9M9H4</accession>
<gene>
    <name evidence="1" type="ORF">ERS008530_02182</name>
</gene>
<dbReference type="EMBL" id="CPZJ01000008">
    <property type="protein sequence ID" value="CNF81316.1"/>
    <property type="molecule type" value="Genomic_DNA"/>
</dbReference>
<reference evidence="1 2" key="1">
    <citation type="submission" date="2015-03" db="EMBL/GenBank/DDBJ databases">
        <authorList>
            <person name="Murphy D."/>
        </authorList>
    </citation>
    <scope>NUCLEOTIDE SEQUENCE [LARGE SCALE GENOMIC DNA]</scope>
    <source>
        <strain evidence="1 2">BR165/97</strain>
    </source>
</reference>